<keyword evidence="8" id="KW-1133">Transmembrane helix</keyword>
<keyword evidence="6" id="KW-1278">Translocase</keyword>
<dbReference type="InterPro" id="IPR023298">
    <property type="entry name" value="ATPase_P-typ_TM_dom_sf"/>
</dbReference>
<protein>
    <recommendedName>
        <fullName evidence="9">P5A-ATPase transmembrane helical hairpin domain-containing protein</fullName>
    </recommendedName>
</protein>
<keyword evidence="11" id="KW-1185">Reference proteome</keyword>
<feature type="transmembrane region" description="Helical" evidence="8">
    <location>
        <begin position="36"/>
        <end position="56"/>
    </location>
</feature>
<dbReference type="GO" id="GO:0005524">
    <property type="term" value="F:ATP binding"/>
    <property type="evidence" value="ECO:0007669"/>
    <property type="project" value="UniProtKB-KW"/>
</dbReference>
<evidence type="ECO:0000313" key="10">
    <source>
        <dbReference type="EMBL" id="PRP72827.1"/>
    </source>
</evidence>
<evidence type="ECO:0000256" key="3">
    <source>
        <dbReference type="ARBA" id="ARBA00022741"/>
    </source>
</evidence>
<evidence type="ECO:0000256" key="1">
    <source>
        <dbReference type="ARBA" id="ARBA00004141"/>
    </source>
</evidence>
<dbReference type="Pfam" id="PF23143">
    <property type="entry name" value="2TM_P5A-ATPase"/>
    <property type="match status" value="1"/>
</dbReference>
<gene>
    <name evidence="10" type="ORF">PROFUN_15286</name>
</gene>
<dbReference type="AlphaFoldDB" id="A0A2P6MM97"/>
<keyword evidence="4" id="KW-0067">ATP-binding</keyword>
<sequence length="284" mass="33150">MIREPSEGEAHSKLTPHGQERGKDLKSIKYFVERPFLLRADVLPFVVLYALAWSQVKLNSLAPEQPLGEEIVANATTSSSLEDPALNFVGALLLQSEGSFWLVLVVIAQLFTFLSTHWFIDFKALLHYSQRDKECFFMFQKRKFVYDPAFGEFKKVEYPVHHTFSFYNNAEGLTEWDIALSKYGRNIFDIPLPTFMELYREQALAPFFVFQIFCVLLWCLDEYWYYSLFTLFMVLVFEATVVTSRLRVGHRSVEIWKEHVRVTSGIVLIDNSFDIPLPTFMELY</sequence>
<dbReference type="Proteomes" id="UP000241769">
    <property type="component" value="Unassembled WGS sequence"/>
</dbReference>
<feature type="domain" description="P5A-ATPase transmembrane helical hairpin" evidence="9">
    <location>
        <begin position="99"/>
        <end position="130"/>
    </location>
</feature>
<evidence type="ECO:0000313" key="11">
    <source>
        <dbReference type="Proteomes" id="UP000241769"/>
    </source>
</evidence>
<feature type="region of interest" description="Disordered" evidence="7">
    <location>
        <begin position="1"/>
        <end position="20"/>
    </location>
</feature>
<comment type="subcellular location">
    <subcellularLocation>
        <location evidence="1">Membrane</location>
        <topology evidence="1">Multi-pass membrane protein</topology>
    </subcellularLocation>
</comment>
<evidence type="ECO:0000256" key="4">
    <source>
        <dbReference type="ARBA" id="ARBA00022840"/>
    </source>
</evidence>
<feature type="transmembrane region" description="Helical" evidence="8">
    <location>
        <begin position="100"/>
        <end position="120"/>
    </location>
</feature>
<feature type="transmembrane region" description="Helical" evidence="8">
    <location>
        <begin position="224"/>
        <end position="242"/>
    </location>
</feature>
<comment type="caution">
    <text evidence="10">The sequence shown here is derived from an EMBL/GenBank/DDBJ whole genome shotgun (WGS) entry which is preliminary data.</text>
</comment>
<keyword evidence="2" id="KW-0479">Metal-binding</keyword>
<evidence type="ECO:0000256" key="6">
    <source>
        <dbReference type="ARBA" id="ARBA00022967"/>
    </source>
</evidence>
<evidence type="ECO:0000256" key="5">
    <source>
        <dbReference type="ARBA" id="ARBA00022842"/>
    </source>
</evidence>
<dbReference type="InParanoid" id="A0A2P6MM97"/>
<dbReference type="STRING" id="1890364.A0A2P6MM97"/>
<dbReference type="EMBL" id="MDYQ01000801">
    <property type="protein sequence ID" value="PRP72827.1"/>
    <property type="molecule type" value="Genomic_DNA"/>
</dbReference>
<dbReference type="InterPro" id="IPR057255">
    <property type="entry name" value="2TM_P5A-ATPase"/>
</dbReference>
<dbReference type="SUPFAM" id="SSF81665">
    <property type="entry name" value="Calcium ATPase, transmembrane domain M"/>
    <property type="match status" value="1"/>
</dbReference>
<feature type="non-terminal residue" evidence="10">
    <location>
        <position position="284"/>
    </location>
</feature>
<organism evidence="10 11">
    <name type="scientific">Planoprotostelium fungivorum</name>
    <dbReference type="NCBI Taxonomy" id="1890364"/>
    <lineage>
        <taxon>Eukaryota</taxon>
        <taxon>Amoebozoa</taxon>
        <taxon>Evosea</taxon>
        <taxon>Variosea</taxon>
        <taxon>Cavosteliida</taxon>
        <taxon>Cavosteliaceae</taxon>
        <taxon>Planoprotostelium</taxon>
    </lineage>
</organism>
<keyword evidence="3" id="KW-0547">Nucleotide-binding</keyword>
<accession>A0A2P6MM97</accession>
<dbReference type="GO" id="GO:0140358">
    <property type="term" value="F:P-type transmembrane transporter activity"/>
    <property type="evidence" value="ECO:0007669"/>
    <property type="project" value="InterPro"/>
</dbReference>
<dbReference type="GO" id="GO:0016020">
    <property type="term" value="C:membrane"/>
    <property type="evidence" value="ECO:0007669"/>
    <property type="project" value="UniProtKB-SubCell"/>
</dbReference>
<keyword evidence="8" id="KW-0812">Transmembrane</keyword>
<dbReference type="GO" id="GO:0046872">
    <property type="term" value="F:metal ion binding"/>
    <property type="evidence" value="ECO:0007669"/>
    <property type="project" value="UniProtKB-KW"/>
</dbReference>
<keyword evidence="5" id="KW-0460">Magnesium</keyword>
<name>A0A2P6MM97_9EUKA</name>
<evidence type="ECO:0000256" key="8">
    <source>
        <dbReference type="SAM" id="Phobius"/>
    </source>
</evidence>
<evidence type="ECO:0000259" key="9">
    <source>
        <dbReference type="Pfam" id="PF23143"/>
    </source>
</evidence>
<dbReference type="OrthoDB" id="48943at2759"/>
<reference evidence="10 11" key="1">
    <citation type="journal article" date="2018" name="Genome Biol. Evol.">
        <title>Multiple Roots of Fruiting Body Formation in Amoebozoa.</title>
        <authorList>
            <person name="Hillmann F."/>
            <person name="Forbes G."/>
            <person name="Novohradska S."/>
            <person name="Ferling I."/>
            <person name="Riege K."/>
            <person name="Groth M."/>
            <person name="Westermann M."/>
            <person name="Marz M."/>
            <person name="Spaller T."/>
            <person name="Winckler T."/>
            <person name="Schaap P."/>
            <person name="Glockner G."/>
        </authorList>
    </citation>
    <scope>NUCLEOTIDE SEQUENCE [LARGE SCALE GENOMIC DNA]</scope>
    <source>
        <strain evidence="10 11">Jena</strain>
    </source>
</reference>
<dbReference type="GO" id="GO:0019829">
    <property type="term" value="F:ATPase-coupled monoatomic cation transmembrane transporter activity"/>
    <property type="evidence" value="ECO:0007669"/>
    <property type="project" value="TreeGrafter"/>
</dbReference>
<evidence type="ECO:0000256" key="7">
    <source>
        <dbReference type="SAM" id="MobiDB-lite"/>
    </source>
</evidence>
<proteinExistence type="predicted"/>
<evidence type="ECO:0000256" key="2">
    <source>
        <dbReference type="ARBA" id="ARBA00022723"/>
    </source>
</evidence>
<dbReference type="InterPro" id="IPR006544">
    <property type="entry name" value="P-type_TPase_V"/>
</dbReference>
<dbReference type="PANTHER" id="PTHR45630">
    <property type="entry name" value="CATION-TRANSPORTING ATPASE-RELATED"/>
    <property type="match status" value="1"/>
</dbReference>
<feature type="transmembrane region" description="Helical" evidence="8">
    <location>
        <begin position="203"/>
        <end position="218"/>
    </location>
</feature>
<keyword evidence="8" id="KW-0472">Membrane</keyword>